<evidence type="ECO:0000256" key="3">
    <source>
        <dbReference type="SAM" id="MobiDB-lite"/>
    </source>
</evidence>
<evidence type="ECO:0000256" key="2">
    <source>
        <dbReference type="ARBA" id="ARBA00022604"/>
    </source>
</evidence>
<feature type="region of interest" description="Disordered" evidence="3">
    <location>
        <begin position="642"/>
        <end position="681"/>
    </location>
</feature>
<dbReference type="Pfam" id="PF05641">
    <property type="entry name" value="Agenet"/>
    <property type="match status" value="2"/>
</dbReference>
<sequence length="1074" mass="118599">MAAGRSPPLTGRRRGRGRVRRWTRPPKGSQCSSSPRSPRPGGGGVEGEQPPLAPGTEVEVRVDADGFHGSWFEAVVVGFVPARGPRTPARYAASYAHLVSDDGGVLVEHFAPSHIRPRPPPPPPHSDDHLRALSPHDIVEAFHKDGWWSGIVLGGGGGGGVVTVAFPITREVIDFPRSLVRPRRDYVGGEWVPSEAAIALQPKQAVRVYQVGDKVEVRRDREVYGHSWFHAKVAKVIDRMSYLVEYSDLEKGEGEAVAKAVEYLHWRFIRPSEERSPRDCDFRIGPGAAVEAYCDGAWSPGVVRSVVGEGEYEVSVNGKTKEVVVTKVRELLQPQYKWNGKNWRIVSAKRHLRQQSMSGKSPSSPVDVFSSDDEHRHDTESSARRRSIKRSRKEFNATQQPEGMLPEDSEDVSHSEMNTPLSELCKSSGSNHSPKSCSDPSGMKKIQVLSKKIVSNCLVPVKGILDASTGHRIPQNESREDGIGKTMVNQEIISDMMLTNGQANTSACGTSMNEGYAMLSTKKFGKQKMALSRRYNPVRKARGGLLSVQQLHTKKIMPSELKRGKMRLIHALQDMNDPSDNIQLKGNSTSPSREIICALSVSSQCNTPSPLGKQIKAFDFVSREADSGSNTKFLILKKFARKKGSKESDSPHNSLDATSTVQPIRRKKAAGRLKGSSVELEGETHIQQQLNKALEDNLNANEVTNQELLPLTPPGFESVVNGKRSRDWNTDGFSEVNLNSSLFDEELTATINSICQDNHNRDAESDNVATEVAEISHLMEKSMLPLDCSVGHEVGGKVGQESIQLHIGNSGSLPCTSDNAILRRCSFGGNSMVSDISKCQLTGQQAPFTKRSHVWSLFEEMDVFRKMPQQPHFLPLKHHPLGLREGTALGLMWSYTDAVDNISKLCITDSMEIFEDHIKTLTILEENGFSVQSLQQILTKLLQIRSDYTNSLRDGEKLKEQIADKAFAVSRVDALLDENDSAIAKLEQELGKLRWKGQKMSKKKEDEDAELSRLKAENNNAEEAHGDAKRQFDSIRAELRQHLAIDSHGCAQAIEIICSVLALPGANILRPRLG</sequence>
<evidence type="ECO:0000313" key="6">
    <source>
        <dbReference type="Proteomes" id="UP000008022"/>
    </source>
</evidence>
<reference evidence="6" key="1">
    <citation type="submission" date="2013-06" db="EMBL/GenBank/DDBJ databases">
        <authorList>
            <person name="Zhao Q."/>
        </authorList>
    </citation>
    <scope>NUCLEOTIDE SEQUENCE</scope>
    <source>
        <strain evidence="6">cv. W1943</strain>
    </source>
</reference>
<proteinExistence type="predicted"/>
<dbReference type="SMART" id="SM00743">
    <property type="entry name" value="Agenet"/>
    <property type="match status" value="4"/>
</dbReference>
<dbReference type="InterPro" id="IPR007930">
    <property type="entry name" value="DUF724"/>
</dbReference>
<feature type="compositionally biased region" description="Basic residues" evidence="3">
    <location>
        <begin position="11"/>
        <end position="24"/>
    </location>
</feature>
<dbReference type="Proteomes" id="UP000008022">
    <property type="component" value="Unassembled WGS sequence"/>
</dbReference>
<dbReference type="PANTHER" id="PTHR31917">
    <property type="entry name" value="AGENET DOMAIN-CONTAINING PROTEIN-RELATED"/>
    <property type="match status" value="1"/>
</dbReference>
<feature type="compositionally biased region" description="Polar residues" evidence="3">
    <location>
        <begin position="651"/>
        <end position="662"/>
    </location>
</feature>
<organism evidence="5 6">
    <name type="scientific">Oryza rufipogon</name>
    <name type="common">Brownbeard rice</name>
    <name type="synonym">Asian wild rice</name>
    <dbReference type="NCBI Taxonomy" id="4529"/>
    <lineage>
        <taxon>Eukaryota</taxon>
        <taxon>Viridiplantae</taxon>
        <taxon>Streptophyta</taxon>
        <taxon>Embryophyta</taxon>
        <taxon>Tracheophyta</taxon>
        <taxon>Spermatophyta</taxon>
        <taxon>Magnoliopsida</taxon>
        <taxon>Liliopsida</taxon>
        <taxon>Poales</taxon>
        <taxon>Poaceae</taxon>
        <taxon>BOP clade</taxon>
        <taxon>Oryzoideae</taxon>
        <taxon>Oryzeae</taxon>
        <taxon>Oryzinae</taxon>
        <taxon>Oryza</taxon>
    </lineage>
</organism>
<accession>A0A0E0R9M9</accession>
<dbReference type="Gramene" id="ORUFI11G17880.1">
    <property type="protein sequence ID" value="ORUFI11G17880.1"/>
    <property type="gene ID" value="ORUFI11G17880"/>
</dbReference>
<feature type="domain" description="Agenet" evidence="4">
    <location>
        <begin position="50"/>
        <end position="123"/>
    </location>
</feature>
<keyword evidence="1" id="KW-0813">Transport</keyword>
<feature type="domain" description="Agenet" evidence="4">
    <location>
        <begin position="282"/>
        <end position="340"/>
    </location>
</feature>
<name>A0A0E0R9M9_ORYRU</name>
<feature type="region of interest" description="Disordered" evidence="3">
    <location>
        <begin position="1"/>
        <end position="53"/>
    </location>
</feature>
<keyword evidence="6" id="KW-1185">Reference proteome</keyword>
<dbReference type="AlphaFoldDB" id="A0A0E0R9M9"/>
<dbReference type="PANTHER" id="PTHR31917:SF74">
    <property type="entry name" value="EXPRESSED PROTEIN"/>
    <property type="match status" value="1"/>
</dbReference>
<dbReference type="eggNOG" id="ENOG502QTQX">
    <property type="taxonomic scope" value="Eukaryota"/>
</dbReference>
<feature type="compositionally biased region" description="Polar residues" evidence="3">
    <location>
        <begin position="415"/>
        <end position="439"/>
    </location>
</feature>
<dbReference type="STRING" id="4529.A0A0E0R9M9"/>
<evidence type="ECO:0000259" key="4">
    <source>
        <dbReference type="SMART" id="SM00743"/>
    </source>
</evidence>
<dbReference type="OMA" id="MEIFEDH"/>
<evidence type="ECO:0000256" key="1">
    <source>
        <dbReference type="ARBA" id="ARBA00022448"/>
    </source>
</evidence>
<dbReference type="InterPro" id="IPR014002">
    <property type="entry name" value="Agenet_dom_plant"/>
</dbReference>
<feature type="compositionally biased region" description="Basic and acidic residues" evidence="3">
    <location>
        <begin position="372"/>
        <end position="383"/>
    </location>
</feature>
<evidence type="ECO:0000313" key="5">
    <source>
        <dbReference type="EnsemblPlants" id="ORUFI11G17880.1"/>
    </source>
</evidence>
<feature type="compositionally biased region" description="Low complexity" evidence="3">
    <location>
        <begin position="1"/>
        <end position="10"/>
    </location>
</feature>
<dbReference type="InterPro" id="IPR008395">
    <property type="entry name" value="Agenet-like_dom"/>
</dbReference>
<feature type="region of interest" description="Disordered" evidence="3">
    <location>
        <begin position="997"/>
        <end position="1028"/>
    </location>
</feature>
<dbReference type="EnsemblPlants" id="ORUFI11G17880.1">
    <property type="protein sequence ID" value="ORUFI11G17880.1"/>
    <property type="gene ID" value="ORUFI11G17880"/>
</dbReference>
<feature type="domain" description="Agenet" evidence="4">
    <location>
        <begin position="207"/>
        <end position="274"/>
    </location>
</feature>
<feature type="compositionally biased region" description="Basic and acidic residues" evidence="3">
    <location>
        <begin position="1003"/>
        <end position="1028"/>
    </location>
</feature>
<reference evidence="5" key="2">
    <citation type="submission" date="2015-06" db="UniProtKB">
        <authorList>
            <consortium name="EnsemblPlants"/>
        </authorList>
    </citation>
    <scope>IDENTIFICATION</scope>
</reference>
<dbReference type="Pfam" id="PF05266">
    <property type="entry name" value="DUF724"/>
    <property type="match status" value="1"/>
</dbReference>
<protein>
    <recommendedName>
        <fullName evidence="4">Agenet domain-containing protein</fullName>
    </recommendedName>
</protein>
<feature type="domain" description="Agenet" evidence="4">
    <location>
        <begin position="131"/>
        <end position="188"/>
    </location>
</feature>
<feature type="compositionally biased region" description="Low complexity" evidence="3">
    <location>
        <begin position="25"/>
        <end position="36"/>
    </location>
</feature>
<feature type="region of interest" description="Disordered" evidence="3">
    <location>
        <begin position="351"/>
        <end position="441"/>
    </location>
</feature>
<keyword evidence="2" id="KW-0341">Growth regulation</keyword>